<proteinExistence type="predicted"/>
<feature type="domain" description="DUF3152" evidence="2">
    <location>
        <begin position="76"/>
        <end position="243"/>
    </location>
</feature>
<protein>
    <submittedName>
        <fullName evidence="3">Uncharacterized protein DUF3152</fullName>
    </submittedName>
</protein>
<evidence type="ECO:0000313" key="3">
    <source>
        <dbReference type="EMBL" id="PRY63322.1"/>
    </source>
</evidence>
<sequence length="253" mass="26481">MAGVFAVLSGLSLWSFWPGDELSGSGRSTADLTSQRASLPRPDVQPAAAAEEVPTPTTSATPAATPRQGQVPEAASGDLTALALPAIAAPTVNPTKTLRVGFEVEEGAGVDSAEAARIISATLGDARGWQTEERVRFRAATAEQTAAGDVDLTVVLASPKTTDKLCAPLDTNGKVSCFNLRKAVLNARRWTEAVPHFGTDLTGYRQYLVNHEVGHGLYHGHVECPSKGAPAPIMLQQTKGLDGCKANAWPTVT</sequence>
<gene>
    <name evidence="3" type="ORF">BCF74_102155</name>
</gene>
<evidence type="ECO:0000259" key="2">
    <source>
        <dbReference type="Pfam" id="PF11350"/>
    </source>
</evidence>
<feature type="region of interest" description="Disordered" evidence="1">
    <location>
        <begin position="24"/>
        <end position="72"/>
    </location>
</feature>
<dbReference type="InterPro" id="IPR022603">
    <property type="entry name" value="DUF3152"/>
</dbReference>
<dbReference type="Proteomes" id="UP000237822">
    <property type="component" value="Unassembled WGS sequence"/>
</dbReference>
<comment type="caution">
    <text evidence="3">The sequence shown here is derived from an EMBL/GenBank/DDBJ whole genome shotgun (WGS) entry which is preliminary data.</text>
</comment>
<dbReference type="EMBL" id="PVTI01000002">
    <property type="protein sequence ID" value="PRY63322.1"/>
    <property type="molecule type" value="Genomic_DNA"/>
</dbReference>
<feature type="compositionally biased region" description="Low complexity" evidence="1">
    <location>
        <begin position="46"/>
        <end position="66"/>
    </location>
</feature>
<dbReference type="RefSeq" id="WP_170070102.1">
    <property type="nucleotide sequence ID" value="NZ_PVTI01000002.1"/>
</dbReference>
<name>A0A2T0UZH8_9MICO</name>
<feature type="compositionally biased region" description="Polar residues" evidence="1">
    <location>
        <begin position="25"/>
        <end position="37"/>
    </location>
</feature>
<dbReference type="Pfam" id="PF11350">
    <property type="entry name" value="DUF3152"/>
    <property type="match status" value="1"/>
</dbReference>
<keyword evidence="4" id="KW-1185">Reference proteome</keyword>
<organism evidence="3 4">
    <name type="scientific">Knoellia remsis</name>
    <dbReference type="NCBI Taxonomy" id="407159"/>
    <lineage>
        <taxon>Bacteria</taxon>
        <taxon>Bacillati</taxon>
        <taxon>Actinomycetota</taxon>
        <taxon>Actinomycetes</taxon>
        <taxon>Micrococcales</taxon>
        <taxon>Intrasporangiaceae</taxon>
        <taxon>Knoellia</taxon>
    </lineage>
</organism>
<dbReference type="AlphaFoldDB" id="A0A2T0UZH8"/>
<accession>A0A2T0UZH8</accession>
<evidence type="ECO:0000256" key="1">
    <source>
        <dbReference type="SAM" id="MobiDB-lite"/>
    </source>
</evidence>
<reference evidence="3 4" key="1">
    <citation type="submission" date="2018-03" db="EMBL/GenBank/DDBJ databases">
        <title>Genomic Encyclopedia of Archaeal and Bacterial Type Strains, Phase II (KMG-II): from individual species to whole genera.</title>
        <authorList>
            <person name="Goeker M."/>
        </authorList>
    </citation>
    <scope>NUCLEOTIDE SEQUENCE [LARGE SCALE GENOMIC DNA]</scope>
    <source>
        <strain evidence="3 4">ATCC BAA-1496</strain>
    </source>
</reference>
<evidence type="ECO:0000313" key="4">
    <source>
        <dbReference type="Proteomes" id="UP000237822"/>
    </source>
</evidence>
<dbReference type="SUPFAM" id="SSF55486">
    <property type="entry name" value="Metalloproteases ('zincins'), catalytic domain"/>
    <property type="match status" value="1"/>
</dbReference>